<evidence type="ECO:0000256" key="1">
    <source>
        <dbReference type="SAM" id="MobiDB-lite"/>
    </source>
</evidence>
<feature type="compositionally biased region" description="Basic and acidic residues" evidence="1">
    <location>
        <begin position="151"/>
        <end position="178"/>
    </location>
</feature>
<dbReference type="AlphaFoldDB" id="A0A381VTT1"/>
<name>A0A381VTT1_9ZZZZ</name>
<feature type="region of interest" description="Disordered" evidence="1">
    <location>
        <begin position="151"/>
        <end position="189"/>
    </location>
</feature>
<reference evidence="2" key="1">
    <citation type="submission" date="2018-05" db="EMBL/GenBank/DDBJ databases">
        <authorList>
            <person name="Lanie J.A."/>
            <person name="Ng W.-L."/>
            <person name="Kazmierczak K.M."/>
            <person name="Andrzejewski T.M."/>
            <person name="Davidsen T.M."/>
            <person name="Wayne K.J."/>
            <person name="Tettelin H."/>
            <person name="Glass J.I."/>
            <person name="Rusch D."/>
            <person name="Podicherti R."/>
            <person name="Tsui H.-C.T."/>
            <person name="Winkler M.E."/>
        </authorList>
    </citation>
    <scope>NUCLEOTIDE SEQUENCE</scope>
</reference>
<proteinExistence type="predicted"/>
<sequence>MKTFKQYLTESTKEHKFTLRFCSDLDEGEENRIETFLSKYDLISMSKTSTTPITKNPMFFKDAENSKVSKIDIVTGYPLSADILRQQLSDLLSIHLTHVVVHPEGWEPEEEVVDEDKEALLASDYDKTSDDGKTYGKTFVDKFLNDLEKKEQTTVENELSIKPKSDTPQEQMSKDEKSTPSVITGDEND</sequence>
<dbReference type="EMBL" id="UINC01009758">
    <property type="protein sequence ID" value="SVA43695.1"/>
    <property type="molecule type" value="Genomic_DNA"/>
</dbReference>
<accession>A0A381VTT1</accession>
<gene>
    <name evidence="2" type="ORF">METZ01_LOCUS96549</name>
</gene>
<evidence type="ECO:0000313" key="2">
    <source>
        <dbReference type="EMBL" id="SVA43695.1"/>
    </source>
</evidence>
<protein>
    <submittedName>
        <fullName evidence="2">Uncharacterized protein</fullName>
    </submittedName>
</protein>
<organism evidence="2">
    <name type="scientific">marine metagenome</name>
    <dbReference type="NCBI Taxonomy" id="408172"/>
    <lineage>
        <taxon>unclassified sequences</taxon>
        <taxon>metagenomes</taxon>
        <taxon>ecological metagenomes</taxon>
    </lineage>
</organism>